<dbReference type="Pfam" id="PF04909">
    <property type="entry name" value="Amidohydro_2"/>
    <property type="match status" value="1"/>
</dbReference>
<proteinExistence type="predicted"/>
<dbReference type="GO" id="GO:0005737">
    <property type="term" value="C:cytoplasm"/>
    <property type="evidence" value="ECO:0007669"/>
    <property type="project" value="TreeGrafter"/>
</dbReference>
<name>A0AB39QLE5_9ACTN</name>
<dbReference type="InterPro" id="IPR032465">
    <property type="entry name" value="ACMSD"/>
</dbReference>
<organism evidence="3">
    <name type="scientific">Streptomyces sp. R39</name>
    <dbReference type="NCBI Taxonomy" id="3238631"/>
    <lineage>
        <taxon>Bacteria</taxon>
        <taxon>Bacillati</taxon>
        <taxon>Actinomycetota</taxon>
        <taxon>Actinomycetes</taxon>
        <taxon>Kitasatosporales</taxon>
        <taxon>Streptomycetaceae</taxon>
        <taxon>Streptomyces</taxon>
    </lineage>
</organism>
<evidence type="ECO:0000259" key="2">
    <source>
        <dbReference type="Pfam" id="PF04909"/>
    </source>
</evidence>
<dbReference type="GO" id="GO:0019748">
    <property type="term" value="P:secondary metabolic process"/>
    <property type="evidence" value="ECO:0007669"/>
    <property type="project" value="TreeGrafter"/>
</dbReference>
<dbReference type="PANTHER" id="PTHR21240">
    <property type="entry name" value="2-AMINO-3-CARBOXYLMUCONATE-6-SEMIALDEHYDE DECARBOXYLASE"/>
    <property type="match status" value="1"/>
</dbReference>
<gene>
    <name evidence="3" type="ORF">AB5J52_13650</name>
</gene>
<evidence type="ECO:0000313" key="3">
    <source>
        <dbReference type="EMBL" id="XDQ43221.1"/>
    </source>
</evidence>
<reference evidence="3" key="1">
    <citation type="submission" date="2024-07" db="EMBL/GenBank/DDBJ databases">
        <authorList>
            <person name="Yu S.T."/>
        </authorList>
    </citation>
    <scope>NUCLEOTIDE SEQUENCE</scope>
    <source>
        <strain evidence="3">R39</strain>
    </source>
</reference>
<protein>
    <submittedName>
        <fullName evidence="3">Amidohydrolase family protein</fullName>
    </submittedName>
</protein>
<keyword evidence="1" id="KW-0456">Lyase</keyword>
<dbReference type="GO" id="GO:0016787">
    <property type="term" value="F:hydrolase activity"/>
    <property type="evidence" value="ECO:0007669"/>
    <property type="project" value="InterPro"/>
</dbReference>
<dbReference type="AlphaFoldDB" id="A0AB39QLE5"/>
<dbReference type="InterPro" id="IPR006680">
    <property type="entry name" value="Amidohydro-rel"/>
</dbReference>
<sequence length="309" mass="33375">MSRIDVHQHLLPPAYTRWLRSRGIHAPGGRELPQWSPEHAIAVMDAHAIGTGVLSLSTPGTWLRDGAEAAAMARQINEIGAELVKDRPDRFGYFATVPLPDLDAAVHAATHALDELAADGVVLLANTDGVYLGHPDHDPLLAELDRRSAVVFVHPSDLPAPPVPGLPPFAADFLLDTTRAATNLVLHGVPRRFPNLKIILSHAGGFLPYAAHRITAALVAETGRGYEDILEDLRGFWFDTALSGSPSALPSLLAFAHPDRVLFGTDWPFAPEPTVAHFTGEYDRYPGLDAAGHRAVDRNNALALFPRLS</sequence>
<dbReference type="PANTHER" id="PTHR21240:SF28">
    <property type="entry name" value="ISO-OROTATE DECARBOXYLASE (EUROFUNG)"/>
    <property type="match status" value="1"/>
</dbReference>
<dbReference type="InterPro" id="IPR032466">
    <property type="entry name" value="Metal_Hydrolase"/>
</dbReference>
<dbReference type="EMBL" id="CP163441">
    <property type="protein sequence ID" value="XDQ43221.1"/>
    <property type="molecule type" value="Genomic_DNA"/>
</dbReference>
<accession>A0AB39QLE5</accession>
<dbReference type="Gene3D" id="3.20.20.140">
    <property type="entry name" value="Metal-dependent hydrolases"/>
    <property type="match status" value="1"/>
</dbReference>
<feature type="domain" description="Amidohydrolase-related" evidence="2">
    <location>
        <begin position="4"/>
        <end position="306"/>
    </location>
</feature>
<dbReference type="SUPFAM" id="SSF51556">
    <property type="entry name" value="Metallo-dependent hydrolases"/>
    <property type="match status" value="1"/>
</dbReference>
<dbReference type="GO" id="GO:0016831">
    <property type="term" value="F:carboxy-lyase activity"/>
    <property type="evidence" value="ECO:0007669"/>
    <property type="project" value="InterPro"/>
</dbReference>
<dbReference type="RefSeq" id="WP_369222393.1">
    <property type="nucleotide sequence ID" value="NZ_CP163441.1"/>
</dbReference>
<evidence type="ECO:0000256" key="1">
    <source>
        <dbReference type="ARBA" id="ARBA00023239"/>
    </source>
</evidence>